<dbReference type="InterPro" id="IPR036388">
    <property type="entry name" value="WH-like_DNA-bd_sf"/>
</dbReference>
<evidence type="ECO:0000256" key="3">
    <source>
        <dbReference type="SAM" id="MobiDB-lite"/>
    </source>
</evidence>
<evidence type="ECO:0000313" key="5">
    <source>
        <dbReference type="EMBL" id="MBB5424100.1"/>
    </source>
</evidence>
<keyword evidence="6" id="KW-1185">Reference proteome</keyword>
<evidence type="ECO:0000259" key="4">
    <source>
        <dbReference type="SMART" id="SM01043"/>
    </source>
</evidence>
<feature type="compositionally biased region" description="Polar residues" evidence="3">
    <location>
        <begin position="280"/>
        <end position="294"/>
    </location>
</feature>
<dbReference type="Pfam" id="PF03704">
    <property type="entry name" value="BTAD"/>
    <property type="match status" value="1"/>
</dbReference>
<proteinExistence type="predicted"/>
<dbReference type="PANTHER" id="PTHR16305">
    <property type="entry name" value="TESTICULAR SOLUBLE ADENYLYL CYCLASE"/>
    <property type="match status" value="1"/>
</dbReference>
<dbReference type="AlphaFoldDB" id="A0A7W8Q5G7"/>
<dbReference type="RefSeq" id="WP_184129579.1">
    <property type="nucleotide sequence ID" value="NZ_JACHDD010000003.1"/>
</dbReference>
<dbReference type="Proteomes" id="UP000592780">
    <property type="component" value="Unassembled WGS sequence"/>
</dbReference>
<dbReference type="GO" id="GO:0006355">
    <property type="term" value="P:regulation of DNA-templated transcription"/>
    <property type="evidence" value="ECO:0007669"/>
    <property type="project" value="InterPro"/>
</dbReference>
<feature type="domain" description="Bacterial transcriptional activator" evidence="4">
    <location>
        <begin position="108"/>
        <end position="250"/>
    </location>
</feature>
<accession>A0A7W8Q5G7</accession>
<feature type="region of interest" description="Disordered" evidence="3">
    <location>
        <begin position="250"/>
        <end position="294"/>
    </location>
</feature>
<dbReference type="InterPro" id="IPR041664">
    <property type="entry name" value="AAA_16"/>
</dbReference>
<gene>
    <name evidence="5" type="ORF">HDG40_002244</name>
</gene>
<dbReference type="InterPro" id="IPR016032">
    <property type="entry name" value="Sig_transdc_resp-reg_C-effctor"/>
</dbReference>
<dbReference type="EMBL" id="JACHDD010000003">
    <property type="protein sequence ID" value="MBB5424100.1"/>
    <property type="molecule type" value="Genomic_DNA"/>
</dbReference>
<dbReference type="SMART" id="SM01043">
    <property type="entry name" value="BTAD"/>
    <property type="match status" value="1"/>
</dbReference>
<dbReference type="GO" id="GO:0005737">
    <property type="term" value="C:cytoplasm"/>
    <property type="evidence" value="ECO:0007669"/>
    <property type="project" value="TreeGrafter"/>
</dbReference>
<keyword evidence="1" id="KW-0547">Nucleotide-binding</keyword>
<sequence length="1056" mass="114747">MGNVDIADASCGPLCIRLLGELELTRGGARVPLPASRRTRALLGYLVLSGAPVSRPALCDMLWEGPDDPRAALRWSLSKLRPLLDDASHERIVASRTHVAFEAAGAVVDVTRLDALLAGGAERTSVAALQEAAQLLRGDFLGGLELPGCYRFYNWCIGQRERFGRIRGTVLRALVATLATDVPRALQYGHELIDADPLDESGHAALIALLEAADRHADAQEHHRYARELLHREVGARACASLDDAVRRMRDDTRRSRANHGGDRMPRDEHRTPEDRLRTAVQNAHASGGDQQPVSRLPLVGREVERARLDDLLASSSGAGTLTLLTGEPGIGKTRLLEYFSECASNAAYRVLRARCYEAEAIRPYGIWIDALRDLASDAAPPVDEALAPLVRATVNSASGIQRDEGGRERLFEAVVALLGRLSVEQQLAFVLDDLQWLDEASAALLHFVLRRLAPGLPVVFVAAARPAETEDNRFAAKLLQSLAHDSKMTRVELAPLSADEVAALLGASRSDLQVEQAVKGSGGNPLYVLELARSTQAPDETATLTIEALIADRLTPLDARTRDLLSFAACIGREFAPEQFAQLLDRPLVDVLSSLAELERRGVLTAASQTGFDFTHDLLRQTVYRMLSQPHRRAIHHQIAQQLLASSTHDSRLHGEIAHHATLAGNSRMTALACVEASQHCLAVFAASEARAVADRGLAHARSLPRGSERVRLEIQLLTARLVALASSGRACPASMEQEFEAAIQQAEALALHAEVVQGLHSLSWLTQQANDVERTREVTIRAATAARKADATTRCKQLANTGRCLLELERELPRARSLLQEAQALAELLDLRVVELMWGAALLARADGALDTGSAQLNEAVRQARAIGDHWREYQCLVWLATVDFERGAYLQVTQLAGAIVVAARRMGYSGAPYANILSAIASLRLTGGDVRDCRFEGLDTLREADDKRHLCYVLNEVALTCLDRQASEHAIVHAREALEAAEILNSPTGRIVATAVLVEAALARSEMESAESLLASLRELLGGEPISPRSHAALQRLHQRYPSITTIVQTPAD</sequence>
<dbReference type="InterPro" id="IPR011990">
    <property type="entry name" value="TPR-like_helical_dom_sf"/>
</dbReference>
<dbReference type="Gene3D" id="3.40.50.300">
    <property type="entry name" value="P-loop containing nucleotide triphosphate hydrolases"/>
    <property type="match status" value="1"/>
</dbReference>
<evidence type="ECO:0000256" key="1">
    <source>
        <dbReference type="ARBA" id="ARBA00022741"/>
    </source>
</evidence>
<dbReference type="SUPFAM" id="SSF46894">
    <property type="entry name" value="C-terminal effector domain of the bipartite response regulators"/>
    <property type="match status" value="1"/>
</dbReference>
<keyword evidence="2" id="KW-0067">ATP-binding</keyword>
<dbReference type="GO" id="GO:0005524">
    <property type="term" value="F:ATP binding"/>
    <property type="evidence" value="ECO:0007669"/>
    <property type="project" value="UniProtKB-KW"/>
</dbReference>
<protein>
    <submittedName>
        <fullName evidence="5">DNA-binding SARP family transcriptional activator</fullName>
    </submittedName>
</protein>
<dbReference type="InterPro" id="IPR005158">
    <property type="entry name" value="BTAD"/>
</dbReference>
<dbReference type="Pfam" id="PF13191">
    <property type="entry name" value="AAA_16"/>
    <property type="match status" value="1"/>
</dbReference>
<dbReference type="Gene3D" id="1.25.40.10">
    <property type="entry name" value="Tetratricopeptide repeat domain"/>
    <property type="match status" value="2"/>
</dbReference>
<dbReference type="GO" id="GO:0004016">
    <property type="term" value="F:adenylate cyclase activity"/>
    <property type="evidence" value="ECO:0007669"/>
    <property type="project" value="TreeGrafter"/>
</dbReference>
<comment type="caution">
    <text evidence="5">The sequence shown here is derived from an EMBL/GenBank/DDBJ whole genome shotgun (WGS) entry which is preliminary data.</text>
</comment>
<dbReference type="SUPFAM" id="SSF52540">
    <property type="entry name" value="P-loop containing nucleoside triphosphate hydrolases"/>
    <property type="match status" value="1"/>
</dbReference>
<reference evidence="5 6" key="1">
    <citation type="submission" date="2020-08" db="EMBL/GenBank/DDBJ databases">
        <title>Genomic Encyclopedia of Type Strains, Phase IV (KMG-V): Genome sequencing to study the core and pangenomes of soil and plant-associated prokaryotes.</title>
        <authorList>
            <person name="Whitman W."/>
        </authorList>
    </citation>
    <scope>NUCLEOTIDE SEQUENCE [LARGE SCALE GENOMIC DNA]</scope>
    <source>
        <strain evidence="5 6">JPY158</strain>
    </source>
</reference>
<keyword evidence="5" id="KW-0238">DNA-binding</keyword>
<dbReference type="InterPro" id="IPR027417">
    <property type="entry name" value="P-loop_NTPase"/>
</dbReference>
<evidence type="ECO:0000313" key="6">
    <source>
        <dbReference type="Proteomes" id="UP000592780"/>
    </source>
</evidence>
<evidence type="ECO:0000256" key="2">
    <source>
        <dbReference type="ARBA" id="ARBA00022840"/>
    </source>
</evidence>
<dbReference type="PANTHER" id="PTHR16305:SF35">
    <property type="entry name" value="TRANSCRIPTIONAL ACTIVATOR DOMAIN"/>
    <property type="match status" value="1"/>
</dbReference>
<dbReference type="Gene3D" id="1.10.10.10">
    <property type="entry name" value="Winged helix-like DNA-binding domain superfamily/Winged helix DNA-binding domain"/>
    <property type="match status" value="1"/>
</dbReference>
<feature type="compositionally biased region" description="Basic and acidic residues" evidence="3">
    <location>
        <begin position="250"/>
        <end position="278"/>
    </location>
</feature>
<dbReference type="GO" id="GO:0003677">
    <property type="term" value="F:DNA binding"/>
    <property type="evidence" value="ECO:0007669"/>
    <property type="project" value="UniProtKB-KW"/>
</dbReference>
<name>A0A7W8Q5G7_PARAM</name>
<dbReference type="SUPFAM" id="SSF48452">
    <property type="entry name" value="TPR-like"/>
    <property type="match status" value="1"/>
</dbReference>
<organism evidence="5 6">
    <name type="scientific">Paraburkholderia atlantica</name>
    <dbReference type="NCBI Taxonomy" id="2654982"/>
    <lineage>
        <taxon>Bacteria</taxon>
        <taxon>Pseudomonadati</taxon>
        <taxon>Pseudomonadota</taxon>
        <taxon>Betaproteobacteria</taxon>
        <taxon>Burkholderiales</taxon>
        <taxon>Burkholderiaceae</taxon>
        <taxon>Paraburkholderia</taxon>
    </lineage>
</organism>